<sequence length="263" mass="30958">MHFRIVRRLLQGTAILLADLQERDWSSDWPWIYEKPTCNILTSVQMRMVHWVLWCMGEFKILILERVGECLSYERKRTRELCNNLDAFGHLVAFGIDHDDVRYQNILRAPSGPGSLPSLLSPWTHDTYEWRIIDFHSATKTNLGSTLLTGKYHELMDILFWNLPRDYLTEESTIVSTFCLVWSLNHVRNHRLHQDADIQSHLRDRNGVFGNIDGNTAIQHCLYIKMETKDRYGTKKVNQLGACQVNNRWAIVDIRTKEPYWKK</sequence>
<dbReference type="Proteomes" id="UP001385951">
    <property type="component" value="Unassembled WGS sequence"/>
</dbReference>
<evidence type="ECO:0008006" key="3">
    <source>
        <dbReference type="Google" id="ProtNLM"/>
    </source>
</evidence>
<protein>
    <recommendedName>
        <fullName evidence="3">Fungal-type protein kinase domain-containing protein</fullName>
    </recommendedName>
</protein>
<reference evidence="1 2" key="1">
    <citation type="submission" date="2022-09" db="EMBL/GenBank/DDBJ databases">
        <authorList>
            <person name="Palmer J.M."/>
        </authorList>
    </citation>
    <scope>NUCLEOTIDE SEQUENCE [LARGE SCALE GENOMIC DNA]</scope>
    <source>
        <strain evidence="1 2">DSM 7382</strain>
    </source>
</reference>
<proteinExistence type="predicted"/>
<name>A0AAW0GHX9_9APHY</name>
<evidence type="ECO:0000313" key="1">
    <source>
        <dbReference type="EMBL" id="KAK7691409.1"/>
    </source>
</evidence>
<dbReference type="AlphaFoldDB" id="A0AAW0GHX9"/>
<evidence type="ECO:0000313" key="2">
    <source>
        <dbReference type="Proteomes" id="UP001385951"/>
    </source>
</evidence>
<gene>
    <name evidence="1" type="ORF">QCA50_004808</name>
</gene>
<accession>A0AAW0GHX9</accession>
<dbReference type="EMBL" id="JASBNA010000005">
    <property type="protein sequence ID" value="KAK7691409.1"/>
    <property type="molecule type" value="Genomic_DNA"/>
</dbReference>
<organism evidence="1 2">
    <name type="scientific">Cerrena zonata</name>
    <dbReference type="NCBI Taxonomy" id="2478898"/>
    <lineage>
        <taxon>Eukaryota</taxon>
        <taxon>Fungi</taxon>
        <taxon>Dikarya</taxon>
        <taxon>Basidiomycota</taxon>
        <taxon>Agaricomycotina</taxon>
        <taxon>Agaricomycetes</taxon>
        <taxon>Polyporales</taxon>
        <taxon>Cerrenaceae</taxon>
        <taxon>Cerrena</taxon>
    </lineage>
</organism>
<comment type="caution">
    <text evidence="1">The sequence shown here is derived from an EMBL/GenBank/DDBJ whole genome shotgun (WGS) entry which is preliminary data.</text>
</comment>
<keyword evidence="2" id="KW-1185">Reference proteome</keyword>